<dbReference type="GO" id="GO:0005198">
    <property type="term" value="F:structural molecule activity"/>
    <property type="evidence" value="ECO:0007669"/>
    <property type="project" value="InterPro"/>
</dbReference>
<feature type="compositionally biased region" description="Low complexity" evidence="1">
    <location>
        <begin position="614"/>
        <end position="633"/>
    </location>
</feature>
<protein>
    <submittedName>
        <fullName evidence="3">75 kDa protein</fullName>
    </submittedName>
</protein>
<dbReference type="OrthoDB" id="29951at10239"/>
<evidence type="ECO:0000313" key="4">
    <source>
        <dbReference type="Proteomes" id="UP000235077"/>
    </source>
</evidence>
<dbReference type="InterPro" id="IPR001337">
    <property type="entry name" value="TMV-like_coat"/>
</dbReference>
<feature type="transmembrane region" description="Helical" evidence="2">
    <location>
        <begin position="280"/>
        <end position="301"/>
    </location>
</feature>
<evidence type="ECO:0000256" key="1">
    <source>
        <dbReference type="SAM" id="MobiDB-lite"/>
    </source>
</evidence>
<keyword evidence="2" id="KW-0472">Membrane</keyword>
<dbReference type="EMBL" id="JF513083">
    <property type="protein sequence ID" value="AEK48985.1"/>
    <property type="molecule type" value="Genomic_RNA"/>
</dbReference>
<dbReference type="KEGG" id="vg:37628698"/>
<feature type="region of interest" description="Disordered" evidence="1">
    <location>
        <begin position="112"/>
        <end position="141"/>
    </location>
</feature>
<keyword evidence="2" id="KW-1133">Transmembrane helix</keyword>
<dbReference type="Proteomes" id="UP000235077">
    <property type="component" value="Genome"/>
</dbReference>
<dbReference type="Pfam" id="PF00721">
    <property type="entry name" value="TMV_coat"/>
    <property type="match status" value="1"/>
</dbReference>
<feature type="compositionally biased region" description="Polar residues" evidence="1">
    <location>
        <begin position="604"/>
        <end position="613"/>
    </location>
</feature>
<feature type="compositionally biased region" description="Polar residues" evidence="1">
    <location>
        <begin position="129"/>
        <end position="141"/>
    </location>
</feature>
<accession>G1BIV2</accession>
<keyword evidence="4" id="KW-1185">Reference proteome</keyword>
<name>G1BIV2_9VIRU</name>
<dbReference type="GeneID" id="37628698"/>
<proteinExistence type="predicted"/>
<reference evidence="4" key="1">
    <citation type="journal article" date="2009" name="Virology">
        <title>Beet soil-borne mosaic virus RNA-3 is replicated and encapsidated in the presence of BNYVV RNA-1 and -2 and allows long distance movement in Beta macrocarpa.</title>
        <authorList>
            <person name="Ratti C."/>
            <person name="Hleibieh K."/>
            <person name="Bianchi L."/>
            <person name="Schirmer A."/>
            <person name="Autonell C.R."/>
            <person name="Gilmer D."/>
        </authorList>
    </citation>
    <scope>NUCLEOTIDE SEQUENCE [LARGE SCALE GENOMIC DNA]</scope>
</reference>
<evidence type="ECO:0000313" key="3">
    <source>
        <dbReference type="EMBL" id="AEK48985.1"/>
    </source>
</evidence>
<feature type="compositionally biased region" description="Polar residues" evidence="1">
    <location>
        <begin position="586"/>
        <end position="596"/>
    </location>
</feature>
<dbReference type="GO" id="GO:0019028">
    <property type="term" value="C:viral capsid"/>
    <property type="evidence" value="ECO:0007669"/>
    <property type="project" value="InterPro"/>
</dbReference>
<feature type="region of interest" description="Disordered" evidence="1">
    <location>
        <begin position="586"/>
        <end position="633"/>
    </location>
</feature>
<organism evidence="3 4">
    <name type="scientific">Beet soil-borne mosaic virus</name>
    <dbReference type="NCBI Taxonomy" id="76343"/>
    <lineage>
        <taxon>Viruses</taxon>
        <taxon>Riboviria</taxon>
        <taxon>Orthornavirae</taxon>
        <taxon>Kitrinoviricota</taxon>
        <taxon>Alsuviricetes</taxon>
        <taxon>Hepelivirales</taxon>
        <taxon>Benyviridae</taxon>
        <taxon>Benyvirus</taxon>
        <taxon>Benyvirus solibetae</taxon>
    </lineage>
</organism>
<keyword evidence="2" id="KW-0812">Transmembrane</keyword>
<sequence>MVDEGRYMTWKDATHNKLMTDRWARVSSVQATINQALSLDLSKAASLPVIKANFSSLGANWSEDGDVFVAPMVRFPVTLNQFGALVLWLNLSDPAFAILMTKVFTLTNAGGADNASASSRREVVAGSRPETSGKSVGTDESGSYTLTTTLQAFNQAIRLPEVLWTRDKFEREWNLPWTPTRGVTPAVPRTNYQLNAARTMAHIRAALKARLYPGDSIEWVGWVHSYPPPPYDGYDVPSLDIINEKLAADDVGGLVLPTPDIPGGPNFEVSEDIEQTGRNGLWLMVGLLLAALAVGVGTAAYHRRKLRSRLVELKSLWFSRGSGGGGDFTVELPTRTTDAFSLGTTISEHAPPPVGTMRHRSTTATDSHEALPFETWVYLNLSRVYFSIGCSDLFYATREFVTVFNGEFEGLIELLEASDEDDGVYTDAESAVIVGTSAIVNDHDQFDLNTVILEKRIKFKRLSLEEAELNRQESMTIEFADEERRTLMHKLESDRLEATHKVNKAAADAEAALSVAVLAAKEARTYDDKLAFDRACKEKELRLRELEVERMPGKTERYIHTGIQGGAQLAGALAVGSMLRTRGVSNITPSNASGSPTGIGRVRSASQPVPTSLSGGSVQGANNNNSVGSVSSGSRVESLGYNSAIRNHNTFWSKLRIGSEWRQNSISRMQARPLAGGGIPPSAPAV</sequence>
<dbReference type="RefSeq" id="YP_009513201.1">
    <property type="nucleotide sequence ID" value="NC_039225.1"/>
</dbReference>
<evidence type="ECO:0000256" key="2">
    <source>
        <dbReference type="SAM" id="Phobius"/>
    </source>
</evidence>